<dbReference type="Gene3D" id="1.25.10.10">
    <property type="entry name" value="Leucine-rich Repeat Variant"/>
    <property type="match status" value="1"/>
</dbReference>
<evidence type="ECO:0000256" key="2">
    <source>
        <dbReference type="ARBA" id="ARBA00022448"/>
    </source>
</evidence>
<dbReference type="EMBL" id="BLJY01000002">
    <property type="protein sequence ID" value="GFF13893.1"/>
    <property type="molecule type" value="Genomic_DNA"/>
</dbReference>
<dbReference type="AlphaFoldDB" id="A0A5M3YVG5"/>
<keyword evidence="6" id="KW-0168">Coated pit</keyword>
<keyword evidence="3" id="KW-0254">Endocytosis</keyword>
<organism evidence="8 9">
    <name type="scientific">Aspergillus terreus</name>
    <dbReference type="NCBI Taxonomy" id="33178"/>
    <lineage>
        <taxon>Eukaryota</taxon>
        <taxon>Fungi</taxon>
        <taxon>Dikarya</taxon>
        <taxon>Ascomycota</taxon>
        <taxon>Pezizomycotina</taxon>
        <taxon>Eurotiomycetes</taxon>
        <taxon>Eurotiomycetidae</taxon>
        <taxon>Eurotiales</taxon>
        <taxon>Aspergillaceae</taxon>
        <taxon>Aspergillus</taxon>
        <taxon>Aspergillus subgen. Circumdati</taxon>
    </lineage>
</organism>
<evidence type="ECO:0000256" key="1">
    <source>
        <dbReference type="ARBA" id="ARBA00004277"/>
    </source>
</evidence>
<dbReference type="Pfam" id="PF10346">
    <property type="entry name" value="Con-6"/>
    <property type="match status" value="2"/>
</dbReference>
<dbReference type="InterPro" id="IPR012295">
    <property type="entry name" value="TBP_dom_sf"/>
</dbReference>
<dbReference type="Pfam" id="PF02296">
    <property type="entry name" value="Alpha_adaptin_C"/>
    <property type="match status" value="1"/>
</dbReference>
<comment type="subcellular location">
    <subcellularLocation>
        <location evidence="1">Membrane</location>
        <location evidence="1">Coated pit</location>
        <topology evidence="1">Peripheral membrane protein</topology>
        <orientation evidence="1">Cytoplasmic side</orientation>
    </subcellularLocation>
</comment>
<dbReference type="Pfam" id="PF01602">
    <property type="entry name" value="Adaptin_N"/>
    <property type="match status" value="1"/>
</dbReference>
<dbReference type="GO" id="GO:0072583">
    <property type="term" value="P:clathrin-dependent endocytosis"/>
    <property type="evidence" value="ECO:0007669"/>
    <property type="project" value="InterPro"/>
</dbReference>
<dbReference type="InterPro" id="IPR016024">
    <property type="entry name" value="ARM-type_fold"/>
</dbReference>
<dbReference type="InterPro" id="IPR018824">
    <property type="entry name" value="Conidiation-specific_6"/>
</dbReference>
<dbReference type="InterPro" id="IPR009028">
    <property type="entry name" value="Coatomer/calthrin_app_sub_C"/>
</dbReference>
<feature type="compositionally biased region" description="Basic and acidic residues" evidence="7">
    <location>
        <begin position="1070"/>
        <end position="1087"/>
    </location>
</feature>
<dbReference type="GO" id="GO:0006886">
    <property type="term" value="P:intracellular protein transport"/>
    <property type="evidence" value="ECO:0007669"/>
    <property type="project" value="InterPro"/>
</dbReference>
<evidence type="ECO:0000256" key="6">
    <source>
        <dbReference type="ARBA" id="ARBA00023176"/>
    </source>
</evidence>
<keyword evidence="5" id="KW-0472">Membrane</keyword>
<dbReference type="InterPro" id="IPR008152">
    <property type="entry name" value="Clathrin_a/b/g-adaptin_app_Ig"/>
</dbReference>
<dbReference type="InterPro" id="IPR002553">
    <property type="entry name" value="Clathrin/coatomer_adapt-like_N"/>
</dbReference>
<dbReference type="FunFam" id="1.25.10.10:FF:000020">
    <property type="entry name" value="AP-2 complex subunit alpha"/>
    <property type="match status" value="1"/>
</dbReference>
<evidence type="ECO:0000256" key="3">
    <source>
        <dbReference type="ARBA" id="ARBA00022583"/>
    </source>
</evidence>
<protein>
    <submittedName>
        <fullName evidence="8">Adaptor protein complex AP-2 alpha subunit</fullName>
    </submittedName>
</protein>
<dbReference type="Gene3D" id="2.60.40.1230">
    <property type="match status" value="1"/>
</dbReference>
<comment type="caution">
    <text evidence="8">The sequence shown here is derived from an EMBL/GenBank/DDBJ whole genome shotgun (WGS) entry which is preliminary data.</text>
</comment>
<dbReference type="VEuPathDB" id="FungiDB:ATEG_02725"/>
<accession>A0A5M3YVG5</accession>
<dbReference type="InterPro" id="IPR003164">
    <property type="entry name" value="Clathrin_a-adaptin_app_sub_C"/>
</dbReference>
<evidence type="ECO:0000313" key="9">
    <source>
        <dbReference type="Proteomes" id="UP000452235"/>
    </source>
</evidence>
<keyword evidence="9" id="KW-1185">Reference proteome</keyword>
<gene>
    <name evidence="8" type="ORF">ATEIFO6365_0002100400</name>
</gene>
<keyword evidence="2" id="KW-0813">Transport</keyword>
<evidence type="ECO:0000256" key="5">
    <source>
        <dbReference type="ARBA" id="ARBA00023136"/>
    </source>
</evidence>
<feature type="region of interest" description="Disordered" evidence="7">
    <location>
        <begin position="1060"/>
        <end position="1087"/>
    </location>
</feature>
<dbReference type="SUPFAM" id="SSF49348">
    <property type="entry name" value="Clathrin adaptor appendage domain"/>
    <property type="match status" value="1"/>
</dbReference>
<dbReference type="InterPro" id="IPR013041">
    <property type="entry name" value="Clathrin_app_Ig-like_sf"/>
</dbReference>
<dbReference type="SMART" id="SM00809">
    <property type="entry name" value="Alpha_adaptinC2"/>
    <property type="match status" value="1"/>
</dbReference>
<evidence type="ECO:0000313" key="8">
    <source>
        <dbReference type="EMBL" id="GFF13893.1"/>
    </source>
</evidence>
<evidence type="ECO:0000256" key="7">
    <source>
        <dbReference type="SAM" id="MobiDB-lite"/>
    </source>
</evidence>
<dbReference type="InterPro" id="IPR017104">
    <property type="entry name" value="AP2_complex_asu"/>
</dbReference>
<dbReference type="SUPFAM" id="SSF48371">
    <property type="entry name" value="ARM repeat"/>
    <property type="match status" value="1"/>
</dbReference>
<name>A0A5M3YVG5_ASPTE</name>
<dbReference type="GO" id="GO:0035615">
    <property type="term" value="F:clathrin adaptor activity"/>
    <property type="evidence" value="ECO:0007669"/>
    <property type="project" value="InterPro"/>
</dbReference>
<dbReference type="SUPFAM" id="SSF55711">
    <property type="entry name" value="Subdomain of clathrin and coatomer appendage domain"/>
    <property type="match status" value="1"/>
</dbReference>
<dbReference type="GO" id="GO:0030122">
    <property type="term" value="C:AP-2 adaptor complex"/>
    <property type="evidence" value="ECO:0007669"/>
    <property type="project" value="InterPro"/>
</dbReference>
<dbReference type="Gene3D" id="3.30.310.10">
    <property type="entry name" value="TATA-Binding Protein"/>
    <property type="match status" value="1"/>
</dbReference>
<dbReference type="Pfam" id="PF02883">
    <property type="entry name" value="Alpha_adaptinC2"/>
    <property type="match status" value="1"/>
</dbReference>
<dbReference type="OrthoDB" id="28053at2759"/>
<reference evidence="8 9" key="1">
    <citation type="submission" date="2020-01" db="EMBL/GenBank/DDBJ databases">
        <title>Aspergillus terreus IFO 6365 whole genome shotgun sequence.</title>
        <authorList>
            <person name="Kanamasa S."/>
            <person name="Takahashi H."/>
        </authorList>
    </citation>
    <scope>NUCLEOTIDE SEQUENCE [LARGE SCALE GENOMIC DNA]</scope>
    <source>
        <strain evidence="8 9">IFO 6365</strain>
    </source>
</reference>
<dbReference type="PANTHER" id="PTHR22780">
    <property type="entry name" value="ADAPTIN, ALPHA/GAMMA/EPSILON"/>
    <property type="match status" value="1"/>
</dbReference>
<sequence>MSSMRGLVQFIADLRNARARELEEKRVNKELANIRQKFKGGSLNGYQKKKYVCKLLYVYIQGYDVDFGHLEAVNLISSTKYSEKQIGYLAVTLFLHEEHELLHLVVNSIRKDLLDHNELNNCLALHAVANVGSREMGEALSTDVHRLLISPTSKAFVKKKAALTLLRLYRKYPSIVQNEWAERIISIMDDPDMGVTLSVTSLVMALAQDKPEEYRGSYVKAAQRLKRIVVDNDIQPDYLYYRVPCPWIQVKFLRLLQYYPPSEDSHVREIIRESLQQIMNAAMDTPKNVQQNNAQNAVLFEAINLLIHLDTEHSLMMQISARLGKYIQSRETNVRYLGLEAMTHFAARAETLDPIKKHQNIILGSLRDRDISVRRKGLDLIYSMCDTTNAGPIVNELLRYLQTADYAIREEMVLKVAILTEKYATDAQWYIDMTLKLLSLAGDHVNDEVWQRVIQIVTNNEELQAYAAHTLLGYMKTDCHESLVKIGCYVLGEFGHLIAENQGSSPIEQFLALQAKMITSTDNTRAMILSSFIKFVNLFPEIKPQLLHIFRLYSHSPDSELQQRAFEYLSLATLPSDDLLRTVCDEMPPFSERASILLSRLHQKTAGTSDKKTWVVGGKAANADKQEVLMAQNTGLKRTFTTIVNGTRTGANGKAAGSASGDLAGLDLSASSAPPPNMASAAHLTPEWDIGYNRLYFNHEGVLFEDAQIQVGLRSEYRAHMGVVKVYISNKSSFAIGSVTTTVDNPAAPNLKIDTKSLPDASVPPAGQTQQTLFFESKGPFTDAPTIRISYLAGALQAYTLQLPVLMHRYMEPSTLSAEEFFKRWRQIGGGPLEAQHTFGAQPKAKDIGEAFTRRVVQGFGWKILDGVDPNPKNIVGCAVYQFATGKTGCLLRLEPNYDGKMYRITIRATQESVPQALAKQMEQRLSQGNLEEMYSGRLAQGISCIKSDQTYIITLTYVARSAYYITTLIPHNTNTSSPSQAHTHPDETQQTIPMSAEERVNAMRGYKSTLSNPRTSNEAKKHAQDMLNELGGDQPREELHAHAEHGKDPTRVVSGLKAAMHNPNVTESGRQHAEERLSEMGERPEE</sequence>
<dbReference type="Proteomes" id="UP000452235">
    <property type="component" value="Unassembled WGS sequence"/>
</dbReference>
<dbReference type="InterPro" id="IPR050840">
    <property type="entry name" value="Adaptor_Complx_Large_Subunit"/>
</dbReference>
<dbReference type="InterPro" id="IPR011989">
    <property type="entry name" value="ARM-like"/>
</dbReference>
<keyword evidence="4" id="KW-0653">Protein transport</keyword>
<dbReference type="PIRSF" id="PIRSF037091">
    <property type="entry name" value="AP2_complex_alpha"/>
    <property type="match status" value="1"/>
</dbReference>
<evidence type="ECO:0000256" key="4">
    <source>
        <dbReference type="ARBA" id="ARBA00022927"/>
    </source>
</evidence>
<proteinExistence type="predicted"/>